<dbReference type="PANTHER" id="PTHR37423:SF5">
    <property type="entry name" value="SOLUBLE LYTIC MUREIN TRANSGLYCOSYLASE"/>
    <property type="match status" value="1"/>
</dbReference>
<evidence type="ECO:0000259" key="4">
    <source>
        <dbReference type="Pfam" id="PF01464"/>
    </source>
</evidence>
<protein>
    <submittedName>
        <fullName evidence="5">Lytic transglycosylase domain-containing protein</fullName>
    </submittedName>
</protein>
<accession>A0ABT7QJH4</accession>
<reference evidence="5" key="2">
    <citation type="journal article" date="2023" name="Microbiome">
        <title>Synthase-selected sorting approach identifies a beta-lactone synthase in a nudibranch symbiotic bacterium.</title>
        <authorList>
            <person name="Dzunkova M."/>
            <person name="La Clair J.J."/>
            <person name="Tyml T."/>
            <person name="Doud D."/>
            <person name="Schulz F."/>
            <person name="Piquer-Esteban S."/>
            <person name="Porcel Sanchis D."/>
            <person name="Osborn A."/>
            <person name="Robinson D."/>
            <person name="Louie K.B."/>
            <person name="Bowen B.P."/>
            <person name="Bowers R.M."/>
            <person name="Lee J."/>
            <person name="Arnau V."/>
            <person name="Diaz-Villanueva W."/>
            <person name="Stepanauskas R."/>
            <person name="Gosliner T."/>
            <person name="Date S.V."/>
            <person name="Northen T.R."/>
            <person name="Cheng J.F."/>
            <person name="Burkart M.D."/>
            <person name="Woyke T."/>
        </authorList>
    </citation>
    <scope>NUCLEOTIDE SEQUENCE</scope>
    <source>
        <strain evidence="5">Df01</strain>
    </source>
</reference>
<feature type="chain" id="PRO_5045683603" evidence="3">
    <location>
        <begin position="22"/>
        <end position="621"/>
    </location>
</feature>
<dbReference type="InterPro" id="IPR023346">
    <property type="entry name" value="Lysozyme-like_dom_sf"/>
</dbReference>
<proteinExistence type="inferred from homology"/>
<gene>
    <name evidence="5" type="ORF">NQX30_00540</name>
</gene>
<dbReference type="Gene3D" id="1.10.530.10">
    <property type="match status" value="1"/>
</dbReference>
<evidence type="ECO:0000313" key="6">
    <source>
        <dbReference type="Proteomes" id="UP001168167"/>
    </source>
</evidence>
<keyword evidence="2 3" id="KW-0732">Signal</keyword>
<dbReference type="InterPro" id="IPR008939">
    <property type="entry name" value="Lytic_TGlycosylase_superhlx_U"/>
</dbReference>
<comment type="similarity">
    <text evidence="1">Belongs to the transglycosylase Slt family.</text>
</comment>
<organism evidence="5 6">
    <name type="scientific">Candidatus Doriopsillibacter californiensis</name>
    <dbReference type="NCBI Taxonomy" id="2970740"/>
    <lineage>
        <taxon>Bacteria</taxon>
        <taxon>Pseudomonadati</taxon>
        <taxon>Pseudomonadota</taxon>
        <taxon>Gammaproteobacteria</taxon>
        <taxon>Candidatus Tethybacterales</taxon>
        <taxon>Candidatus Persebacteraceae</taxon>
        <taxon>Candidatus Doriopsillibacter</taxon>
    </lineage>
</organism>
<dbReference type="Pfam" id="PF01464">
    <property type="entry name" value="SLT"/>
    <property type="match status" value="1"/>
</dbReference>
<evidence type="ECO:0000256" key="3">
    <source>
        <dbReference type="SAM" id="SignalP"/>
    </source>
</evidence>
<evidence type="ECO:0000313" key="5">
    <source>
        <dbReference type="EMBL" id="MDM5146877.1"/>
    </source>
</evidence>
<keyword evidence="6" id="KW-1185">Reference proteome</keyword>
<dbReference type="SUPFAM" id="SSF48435">
    <property type="entry name" value="Bacterial muramidases"/>
    <property type="match status" value="1"/>
</dbReference>
<dbReference type="EMBL" id="JANQAO010000001">
    <property type="protein sequence ID" value="MDM5146877.1"/>
    <property type="molecule type" value="Genomic_DNA"/>
</dbReference>
<comment type="caution">
    <text evidence="5">The sequence shown here is derived from an EMBL/GenBank/DDBJ whole genome shotgun (WGS) entry which is preliminary data.</text>
</comment>
<dbReference type="Gene3D" id="1.25.20.10">
    <property type="entry name" value="Bacterial muramidases"/>
    <property type="match status" value="1"/>
</dbReference>
<name>A0ABT7QJH4_9GAMM</name>
<evidence type="ECO:0000256" key="2">
    <source>
        <dbReference type="ARBA" id="ARBA00022729"/>
    </source>
</evidence>
<feature type="signal peptide" evidence="3">
    <location>
        <begin position="1"/>
        <end position="21"/>
    </location>
</feature>
<sequence>MRGLNFVFIFLISAANIGALAAESKELSTARQFFLRDHAKSFTNQVKKIPSNSVYTPLLEYWQGVINLRRKKPAELETVAQKTPSAFLRDNAIQQLATHYAEKNLWKKLAKLDGILPPCGQLLLQLRNGNGKQQARDIWHNDSRMNDALCIAAYRQSIKNGVLNKQDVWMKVRDLAGSKKLSATKRLLRHFPINLSYQQVRKVANSAQRHILGKHGLNTPAKQSLVMIAAMAAARSRPSIAISRWKAFSQYFNQEENAQVWLAIAEWAARWHRQDALALYRLASPAAIYDTNARAWRVRAALRAGDYTDIAATIDTMPSDEAQLSTWRYWRAVAALETGNTKQGLSLMRSLAADEDDYYGLLAREASDMPLVMIQNAPTELSAQPQGDFALAMAVRKAGENSLARKIWRHAVRDETDNAILLAASQAAAVAEWHLASIDAANYLPQAHNLRFPLPYHDTISGNSDTFNLDHAFVYGLIRQESHFMSTIVSPAKAHGLMQVLPSTAQLVARKHGYHRYNHSRLTRVSTNVIIGTTYLADLAGRFKAHPVQVAAAYNAGPARAVRWDKRNRGRDLLIYIENIPILETRLYVKHVLANRAHYEARLGTTRASMRELIILPIRKV</sequence>
<feature type="domain" description="Transglycosylase SLT" evidence="4">
    <location>
        <begin position="461"/>
        <end position="571"/>
    </location>
</feature>
<evidence type="ECO:0000256" key="1">
    <source>
        <dbReference type="ARBA" id="ARBA00007734"/>
    </source>
</evidence>
<dbReference type="Proteomes" id="UP001168167">
    <property type="component" value="Unassembled WGS sequence"/>
</dbReference>
<dbReference type="SUPFAM" id="SSF53955">
    <property type="entry name" value="Lysozyme-like"/>
    <property type="match status" value="1"/>
</dbReference>
<dbReference type="CDD" id="cd13401">
    <property type="entry name" value="Slt70-like"/>
    <property type="match status" value="1"/>
</dbReference>
<dbReference type="InterPro" id="IPR008258">
    <property type="entry name" value="Transglycosylase_SLT_dom_1"/>
</dbReference>
<dbReference type="PANTHER" id="PTHR37423">
    <property type="entry name" value="SOLUBLE LYTIC MUREIN TRANSGLYCOSYLASE-RELATED"/>
    <property type="match status" value="1"/>
</dbReference>
<reference evidence="5" key="1">
    <citation type="submission" date="2022-08" db="EMBL/GenBank/DDBJ databases">
        <authorList>
            <person name="Dzunkova M."/>
            <person name="La Clair J."/>
            <person name="Tyml T."/>
            <person name="Doud D."/>
            <person name="Schulz F."/>
            <person name="Piquer S."/>
            <person name="Porcel Sanchis D."/>
            <person name="Osborn A."/>
            <person name="Robinson D."/>
            <person name="Louie K.B."/>
            <person name="Bowen B.P."/>
            <person name="Bowers R."/>
            <person name="Lee J."/>
            <person name="Arnau Llombart V."/>
            <person name="Diaz Villanueva W."/>
            <person name="Gosliner T."/>
            <person name="Northen T."/>
            <person name="Cheng J.-F."/>
            <person name="Burkart M.D."/>
            <person name="Woyke T."/>
        </authorList>
    </citation>
    <scope>NUCLEOTIDE SEQUENCE</scope>
    <source>
        <strain evidence="5">Df01</strain>
    </source>
</reference>